<sequence>MGHVAGSLDEAPSTSQGATGRWEIPEEEDLDFEEEMEDRVFPVSSAVVTEIAPSGAEVVRGGHPARRRQAAAGSLPRGLVLRVLGDG</sequence>
<gene>
    <name evidence="2" type="ORF">NDU88_006574</name>
</gene>
<keyword evidence="3" id="KW-1185">Reference proteome</keyword>
<evidence type="ECO:0000313" key="2">
    <source>
        <dbReference type="EMBL" id="KAJ1181367.1"/>
    </source>
</evidence>
<dbReference type="Proteomes" id="UP001066276">
    <property type="component" value="Chromosome 3_2"/>
</dbReference>
<protein>
    <submittedName>
        <fullName evidence="2">Uncharacterized protein</fullName>
    </submittedName>
</protein>
<evidence type="ECO:0000313" key="3">
    <source>
        <dbReference type="Proteomes" id="UP001066276"/>
    </source>
</evidence>
<dbReference type="AlphaFoldDB" id="A0AAV7U0U8"/>
<name>A0AAV7U0U8_PLEWA</name>
<reference evidence="2" key="1">
    <citation type="journal article" date="2022" name="bioRxiv">
        <title>Sequencing and chromosome-scale assembly of the giantPleurodeles waltlgenome.</title>
        <authorList>
            <person name="Brown T."/>
            <person name="Elewa A."/>
            <person name="Iarovenko S."/>
            <person name="Subramanian E."/>
            <person name="Araus A.J."/>
            <person name="Petzold A."/>
            <person name="Susuki M."/>
            <person name="Suzuki K.-i.T."/>
            <person name="Hayashi T."/>
            <person name="Toyoda A."/>
            <person name="Oliveira C."/>
            <person name="Osipova E."/>
            <person name="Leigh N.D."/>
            <person name="Simon A."/>
            <person name="Yun M.H."/>
        </authorList>
    </citation>
    <scope>NUCLEOTIDE SEQUENCE</scope>
    <source>
        <strain evidence="2">20211129_DDA</strain>
        <tissue evidence="2">Liver</tissue>
    </source>
</reference>
<accession>A0AAV7U0U8</accession>
<dbReference type="EMBL" id="JANPWB010000006">
    <property type="protein sequence ID" value="KAJ1181367.1"/>
    <property type="molecule type" value="Genomic_DNA"/>
</dbReference>
<proteinExistence type="predicted"/>
<comment type="caution">
    <text evidence="2">The sequence shown here is derived from an EMBL/GenBank/DDBJ whole genome shotgun (WGS) entry which is preliminary data.</text>
</comment>
<feature type="region of interest" description="Disordered" evidence="1">
    <location>
        <begin position="1"/>
        <end position="29"/>
    </location>
</feature>
<evidence type="ECO:0000256" key="1">
    <source>
        <dbReference type="SAM" id="MobiDB-lite"/>
    </source>
</evidence>
<organism evidence="2 3">
    <name type="scientific">Pleurodeles waltl</name>
    <name type="common">Iberian ribbed newt</name>
    <dbReference type="NCBI Taxonomy" id="8319"/>
    <lineage>
        <taxon>Eukaryota</taxon>
        <taxon>Metazoa</taxon>
        <taxon>Chordata</taxon>
        <taxon>Craniata</taxon>
        <taxon>Vertebrata</taxon>
        <taxon>Euteleostomi</taxon>
        <taxon>Amphibia</taxon>
        <taxon>Batrachia</taxon>
        <taxon>Caudata</taxon>
        <taxon>Salamandroidea</taxon>
        <taxon>Salamandridae</taxon>
        <taxon>Pleurodelinae</taxon>
        <taxon>Pleurodeles</taxon>
    </lineage>
</organism>